<dbReference type="PANTHER" id="PTHR45348">
    <property type="entry name" value="HYPOTHETICAL OXIDOREDUCTASE (EUROFUNG)"/>
    <property type="match status" value="1"/>
</dbReference>
<evidence type="ECO:0000259" key="4">
    <source>
        <dbReference type="SMART" id="SM00829"/>
    </source>
</evidence>
<proteinExistence type="inferred from homology"/>
<accession>A0AAV9J9V9</accession>
<dbReference type="InterPro" id="IPR013154">
    <property type="entry name" value="ADH-like_N"/>
</dbReference>
<name>A0AAV9J9V9_9PEZI</name>
<dbReference type="Proteomes" id="UP001324427">
    <property type="component" value="Unassembled WGS sequence"/>
</dbReference>
<comment type="subunit">
    <text evidence="2">Monomer.</text>
</comment>
<dbReference type="AlphaFoldDB" id="A0AAV9J9V9"/>
<dbReference type="InterPro" id="IPR013149">
    <property type="entry name" value="ADH-like_C"/>
</dbReference>
<dbReference type="Gene3D" id="3.90.180.10">
    <property type="entry name" value="Medium-chain alcohol dehydrogenases, catalytic domain"/>
    <property type="match status" value="1"/>
</dbReference>
<dbReference type="Gene3D" id="3.40.50.720">
    <property type="entry name" value="NAD(P)-binding Rossmann-like Domain"/>
    <property type="match status" value="1"/>
</dbReference>
<evidence type="ECO:0000313" key="6">
    <source>
        <dbReference type="Proteomes" id="UP001324427"/>
    </source>
</evidence>
<dbReference type="SMART" id="SM00829">
    <property type="entry name" value="PKS_ER"/>
    <property type="match status" value="1"/>
</dbReference>
<reference evidence="5 6" key="1">
    <citation type="submission" date="2021-11" db="EMBL/GenBank/DDBJ databases">
        <title>Black yeast isolated from Biological Soil Crust.</title>
        <authorList>
            <person name="Kurbessoian T."/>
        </authorList>
    </citation>
    <scope>NUCLEOTIDE SEQUENCE [LARGE SCALE GENOMIC DNA]</scope>
    <source>
        <strain evidence="5 6">CCFEE 5522</strain>
    </source>
</reference>
<comment type="similarity">
    <text evidence="1">Belongs to the zinc-containing alcohol dehydrogenase family.</text>
</comment>
<keyword evidence="3" id="KW-0560">Oxidoreductase</keyword>
<dbReference type="SUPFAM" id="SSF50129">
    <property type="entry name" value="GroES-like"/>
    <property type="match status" value="1"/>
</dbReference>
<protein>
    <recommendedName>
        <fullName evidence="4">Enoyl reductase (ER) domain-containing protein</fullName>
    </recommendedName>
</protein>
<dbReference type="CDD" id="cd08249">
    <property type="entry name" value="enoyl_reductase_like"/>
    <property type="match status" value="1"/>
</dbReference>
<gene>
    <name evidence="5" type="ORF">LTR36_007248</name>
</gene>
<dbReference type="InterPro" id="IPR047122">
    <property type="entry name" value="Trans-enoyl_RdTase-like"/>
</dbReference>
<sequence>MPSNAAAWITGPYASPLVVKEAPYPSPGPEDLVVQTAAVAINPMEYKIQDYNPPIGGRDIQYPMILGSDMAGTIVSVGSDVTRRKVGERVMAHTHGVSIGQPARSAFQHFVIVPEHLATLVPVSFSFEAAAVLPLGCDTAMAGLFVTNQLGLSTAGLGDTDSAPPAPGSALLVWGGSSSVGCCAIQMAHAAGYEVYTVASVRNHGLCSSLGATAVFDHAAPDVEDAIVAALNGKVMVGALDCIVDEEKTVPVCARILARTSGRKKLMMVLSPPDIELAEGVEAQRLSIPSLMGSKTYDTVHAWMTKALDDGTLQPKPDPMVVGEGLGSVQLGLDTIRKGVSAAKVVVRL</sequence>
<evidence type="ECO:0000256" key="3">
    <source>
        <dbReference type="ARBA" id="ARBA00023002"/>
    </source>
</evidence>
<feature type="domain" description="Enoyl reductase (ER)" evidence="4">
    <location>
        <begin position="14"/>
        <end position="347"/>
    </location>
</feature>
<comment type="caution">
    <text evidence="5">The sequence shown here is derived from an EMBL/GenBank/DDBJ whole genome shotgun (WGS) entry which is preliminary data.</text>
</comment>
<dbReference type="SUPFAM" id="SSF51735">
    <property type="entry name" value="NAD(P)-binding Rossmann-fold domains"/>
    <property type="match status" value="1"/>
</dbReference>
<dbReference type="PANTHER" id="PTHR45348:SF2">
    <property type="entry name" value="ZINC-TYPE ALCOHOL DEHYDROGENASE-LIKE PROTEIN C2E1P3.01"/>
    <property type="match status" value="1"/>
</dbReference>
<evidence type="ECO:0000313" key="5">
    <source>
        <dbReference type="EMBL" id="KAK4541884.1"/>
    </source>
</evidence>
<dbReference type="Pfam" id="PF00107">
    <property type="entry name" value="ADH_zinc_N"/>
    <property type="match status" value="1"/>
</dbReference>
<dbReference type="EMBL" id="JAVFHQ010000047">
    <property type="protein sequence ID" value="KAK4541884.1"/>
    <property type="molecule type" value="Genomic_DNA"/>
</dbReference>
<dbReference type="InterPro" id="IPR011032">
    <property type="entry name" value="GroES-like_sf"/>
</dbReference>
<evidence type="ECO:0000256" key="1">
    <source>
        <dbReference type="ARBA" id="ARBA00008072"/>
    </source>
</evidence>
<evidence type="ECO:0000256" key="2">
    <source>
        <dbReference type="ARBA" id="ARBA00011245"/>
    </source>
</evidence>
<dbReference type="Pfam" id="PF08240">
    <property type="entry name" value="ADH_N"/>
    <property type="match status" value="1"/>
</dbReference>
<keyword evidence="6" id="KW-1185">Reference proteome</keyword>
<dbReference type="InterPro" id="IPR036291">
    <property type="entry name" value="NAD(P)-bd_dom_sf"/>
</dbReference>
<dbReference type="GO" id="GO:0016651">
    <property type="term" value="F:oxidoreductase activity, acting on NAD(P)H"/>
    <property type="evidence" value="ECO:0007669"/>
    <property type="project" value="InterPro"/>
</dbReference>
<organism evidence="5 6">
    <name type="scientific">Oleoguttula mirabilis</name>
    <dbReference type="NCBI Taxonomy" id="1507867"/>
    <lineage>
        <taxon>Eukaryota</taxon>
        <taxon>Fungi</taxon>
        <taxon>Dikarya</taxon>
        <taxon>Ascomycota</taxon>
        <taxon>Pezizomycotina</taxon>
        <taxon>Dothideomycetes</taxon>
        <taxon>Dothideomycetidae</taxon>
        <taxon>Mycosphaerellales</taxon>
        <taxon>Teratosphaeriaceae</taxon>
        <taxon>Oleoguttula</taxon>
    </lineage>
</organism>
<dbReference type="InterPro" id="IPR020843">
    <property type="entry name" value="ER"/>
</dbReference>